<dbReference type="STRING" id="169760.PSTEL_07220"/>
<dbReference type="OrthoDB" id="9800966at2"/>
<dbReference type="PANTHER" id="PTHR33204">
    <property type="entry name" value="TRANSCRIPTIONAL REGULATOR, MARR FAMILY"/>
    <property type="match status" value="1"/>
</dbReference>
<dbReference type="HOGENOM" id="CLU_111585_5_3_9"/>
<feature type="domain" description="HTH hxlR-type" evidence="4">
    <location>
        <begin position="7"/>
        <end position="105"/>
    </location>
</feature>
<gene>
    <name evidence="5" type="ORF">PSTEL_07220</name>
</gene>
<dbReference type="Pfam" id="PF01638">
    <property type="entry name" value="HxlR"/>
    <property type="match status" value="1"/>
</dbReference>
<reference evidence="5 6" key="1">
    <citation type="submission" date="2014-08" db="EMBL/GenBank/DDBJ databases">
        <title>Comparative genomics of the Paenibacillus odorifer group.</title>
        <authorList>
            <person name="den Bakker H.C."/>
            <person name="Tsai Y.-C."/>
            <person name="Martin N."/>
            <person name="Korlach J."/>
            <person name="Wiedmann M."/>
        </authorList>
    </citation>
    <scope>NUCLEOTIDE SEQUENCE [LARGE SCALE GENOMIC DNA]</scope>
    <source>
        <strain evidence="5 6">DSM 14472</strain>
    </source>
</reference>
<name>A0A089LS74_9BACL</name>
<dbReference type="PANTHER" id="PTHR33204:SF1">
    <property type="entry name" value="TRANSCRIPTIONAL REGULATOR, MARR FAMILY"/>
    <property type="match status" value="1"/>
</dbReference>
<evidence type="ECO:0000313" key="6">
    <source>
        <dbReference type="Proteomes" id="UP000029507"/>
    </source>
</evidence>
<dbReference type="PROSITE" id="PS51118">
    <property type="entry name" value="HTH_HXLR"/>
    <property type="match status" value="1"/>
</dbReference>
<dbReference type="GO" id="GO:0003677">
    <property type="term" value="F:DNA binding"/>
    <property type="evidence" value="ECO:0007669"/>
    <property type="project" value="UniProtKB-KW"/>
</dbReference>
<sequence>MKQTSLCPRLQKSMDIIGKRWTGLIIYQLLQGPQRFGEIEAALPLSGRLLSERLKDLEQEGIVRRMVFPETPVRIEYSLTDKGLALESVIRDLEHWSHDWIEADSICREKPDRS</sequence>
<dbReference type="InterPro" id="IPR036390">
    <property type="entry name" value="WH_DNA-bd_sf"/>
</dbReference>
<dbReference type="InterPro" id="IPR002577">
    <property type="entry name" value="HTH_HxlR"/>
</dbReference>
<dbReference type="InterPro" id="IPR011991">
    <property type="entry name" value="ArsR-like_HTH"/>
</dbReference>
<accession>A0A089LS74</accession>
<dbReference type="AlphaFoldDB" id="A0A089LS74"/>
<keyword evidence="3" id="KW-0804">Transcription</keyword>
<dbReference type="Proteomes" id="UP000029507">
    <property type="component" value="Chromosome"/>
</dbReference>
<keyword evidence="1" id="KW-0805">Transcription regulation</keyword>
<evidence type="ECO:0000256" key="3">
    <source>
        <dbReference type="ARBA" id="ARBA00023163"/>
    </source>
</evidence>
<evidence type="ECO:0000313" key="5">
    <source>
        <dbReference type="EMBL" id="AIQ62925.1"/>
    </source>
</evidence>
<evidence type="ECO:0000259" key="4">
    <source>
        <dbReference type="PROSITE" id="PS51118"/>
    </source>
</evidence>
<dbReference type="EMBL" id="CP009286">
    <property type="protein sequence ID" value="AIQ62925.1"/>
    <property type="molecule type" value="Genomic_DNA"/>
</dbReference>
<proteinExistence type="predicted"/>
<keyword evidence="6" id="KW-1185">Reference proteome</keyword>
<evidence type="ECO:0000256" key="1">
    <source>
        <dbReference type="ARBA" id="ARBA00023015"/>
    </source>
</evidence>
<dbReference type="RefSeq" id="WP_038694393.1">
    <property type="nucleotide sequence ID" value="NZ_CP009286.1"/>
</dbReference>
<protein>
    <submittedName>
        <fullName evidence="5">HxlR family transcriptional regulator</fullName>
    </submittedName>
</protein>
<keyword evidence="2" id="KW-0238">DNA-binding</keyword>
<dbReference type="Gene3D" id="1.10.10.10">
    <property type="entry name" value="Winged helix-like DNA-binding domain superfamily/Winged helix DNA-binding domain"/>
    <property type="match status" value="1"/>
</dbReference>
<dbReference type="InterPro" id="IPR036388">
    <property type="entry name" value="WH-like_DNA-bd_sf"/>
</dbReference>
<evidence type="ECO:0000256" key="2">
    <source>
        <dbReference type="ARBA" id="ARBA00023125"/>
    </source>
</evidence>
<dbReference type="KEGG" id="pste:PSTEL_07220"/>
<dbReference type="CDD" id="cd00090">
    <property type="entry name" value="HTH_ARSR"/>
    <property type="match status" value="1"/>
</dbReference>
<organism evidence="5 6">
    <name type="scientific">Paenibacillus stellifer</name>
    <dbReference type="NCBI Taxonomy" id="169760"/>
    <lineage>
        <taxon>Bacteria</taxon>
        <taxon>Bacillati</taxon>
        <taxon>Bacillota</taxon>
        <taxon>Bacilli</taxon>
        <taxon>Bacillales</taxon>
        <taxon>Paenibacillaceae</taxon>
        <taxon>Paenibacillus</taxon>
    </lineage>
</organism>
<dbReference type="SUPFAM" id="SSF46785">
    <property type="entry name" value="Winged helix' DNA-binding domain"/>
    <property type="match status" value="1"/>
</dbReference>